<dbReference type="InterPro" id="IPR007523">
    <property type="entry name" value="NDUFAF3/AAMDC"/>
</dbReference>
<keyword evidence="2" id="KW-1185">Reference proteome</keyword>
<sequence length="121" mass="13568">MQINKEPAELNSIQSYSEHEVKINQELYHSNLIVCREHIITTWEATTVQSLDMELMKPILDTNPEVILIGHSKSQAQLPVQVLLPLSQQRIGVEAMSLGAACRTFNVLLSEGRNVTLGILF</sequence>
<dbReference type="PANTHER" id="PTHR21192:SF2">
    <property type="entry name" value="NADH DEHYDROGENASE [UBIQUINONE] 1 ALPHA SUBCOMPLEX ASSEMBLY FACTOR 3"/>
    <property type="match status" value="1"/>
</dbReference>
<evidence type="ECO:0000313" key="2">
    <source>
        <dbReference type="Proteomes" id="UP000630149"/>
    </source>
</evidence>
<dbReference type="SUPFAM" id="SSF64076">
    <property type="entry name" value="MTH938-like"/>
    <property type="match status" value="1"/>
</dbReference>
<reference evidence="1" key="2">
    <citation type="submission" date="2020-09" db="EMBL/GenBank/DDBJ databases">
        <authorList>
            <person name="Sun Q."/>
            <person name="Ohkuma M."/>
        </authorList>
    </citation>
    <scope>NUCLEOTIDE SEQUENCE</scope>
    <source>
        <strain evidence="1">JCM 13919</strain>
    </source>
</reference>
<comment type="caution">
    <text evidence="1">The sequence shown here is derived from an EMBL/GenBank/DDBJ whole genome shotgun (WGS) entry which is preliminary data.</text>
</comment>
<dbReference type="Proteomes" id="UP000630149">
    <property type="component" value="Unassembled WGS sequence"/>
</dbReference>
<dbReference type="AlphaFoldDB" id="A0A917JNR0"/>
<dbReference type="RefSeq" id="WP_165481045.1">
    <property type="nucleotide sequence ID" value="NZ_BMOB01000001.1"/>
</dbReference>
<dbReference type="Gene3D" id="3.40.1230.10">
    <property type="entry name" value="MTH938-like"/>
    <property type="match status" value="1"/>
</dbReference>
<proteinExistence type="predicted"/>
<evidence type="ECO:0000313" key="1">
    <source>
        <dbReference type="EMBL" id="GGI75411.1"/>
    </source>
</evidence>
<organism evidence="1 2">
    <name type="scientific">Legionella impletisoli</name>
    <dbReference type="NCBI Taxonomy" id="343510"/>
    <lineage>
        <taxon>Bacteria</taxon>
        <taxon>Pseudomonadati</taxon>
        <taxon>Pseudomonadota</taxon>
        <taxon>Gammaproteobacteria</taxon>
        <taxon>Legionellales</taxon>
        <taxon>Legionellaceae</taxon>
        <taxon>Legionella</taxon>
    </lineage>
</organism>
<protein>
    <recommendedName>
        <fullName evidence="3">Mth938-like domain-containing protein</fullName>
    </recommendedName>
</protein>
<dbReference type="EMBL" id="BMOB01000001">
    <property type="protein sequence ID" value="GGI75411.1"/>
    <property type="molecule type" value="Genomic_DNA"/>
</dbReference>
<name>A0A917JNR0_9GAMM</name>
<accession>A0A917JNR0</accession>
<evidence type="ECO:0008006" key="3">
    <source>
        <dbReference type="Google" id="ProtNLM"/>
    </source>
</evidence>
<gene>
    <name evidence="1" type="ORF">GCM10007966_00250</name>
</gene>
<dbReference type="PANTHER" id="PTHR21192">
    <property type="entry name" value="NUCLEAR PROTEIN E3-3"/>
    <property type="match status" value="1"/>
</dbReference>
<reference evidence="1" key="1">
    <citation type="journal article" date="2014" name="Int. J. Syst. Evol. Microbiol.">
        <title>Complete genome sequence of Corynebacterium casei LMG S-19264T (=DSM 44701T), isolated from a smear-ripened cheese.</title>
        <authorList>
            <consortium name="US DOE Joint Genome Institute (JGI-PGF)"/>
            <person name="Walter F."/>
            <person name="Albersmeier A."/>
            <person name="Kalinowski J."/>
            <person name="Ruckert C."/>
        </authorList>
    </citation>
    <scope>NUCLEOTIDE SEQUENCE</scope>
    <source>
        <strain evidence="1">JCM 13919</strain>
    </source>
</reference>
<dbReference type="InterPro" id="IPR036748">
    <property type="entry name" value="MTH938-like_sf"/>
</dbReference>
<dbReference type="Pfam" id="PF04430">
    <property type="entry name" value="DUF498"/>
    <property type="match status" value="1"/>
</dbReference>